<dbReference type="EMBL" id="AE000513">
    <property type="protein sequence ID" value="AAF10247.1"/>
    <property type="molecule type" value="Genomic_DNA"/>
</dbReference>
<accession>Q9RWL1</accession>
<dbReference type="InParanoid" id="Q9RWL1"/>
<keyword evidence="2" id="KW-1185">Reference proteome</keyword>
<dbReference type="EnsemblBacteria" id="AAF10247">
    <property type="protein sequence ID" value="AAF10247"/>
    <property type="gene ID" value="DR_0655"/>
</dbReference>
<protein>
    <submittedName>
        <fullName evidence="1">Uncharacterized protein</fullName>
    </submittedName>
</protein>
<name>Q9RWL1_DEIRA</name>
<reference evidence="1 2" key="1">
    <citation type="journal article" date="1999" name="Science">
        <title>Genome sequence of the radioresistant bacterium Deinococcus radiodurans R1.</title>
        <authorList>
            <person name="White O."/>
            <person name="Eisen J.A."/>
            <person name="Heidelberg J.F."/>
            <person name="Hickey E.K."/>
            <person name="Peterson J.D."/>
            <person name="Dodson R.J."/>
            <person name="Haft D.H."/>
            <person name="Gwinn M.L."/>
            <person name="Nelson W.C."/>
            <person name="Richardson D.L."/>
            <person name="Moffat K.S."/>
            <person name="Qin H."/>
            <person name="Jiang L."/>
            <person name="Pamphile W."/>
            <person name="Crosby M."/>
            <person name="Shen M."/>
            <person name="Vamathevan J.J."/>
            <person name="Lam P."/>
            <person name="McDonald L."/>
            <person name="Utterback T."/>
            <person name="Zalewski C."/>
            <person name="Makarova K.S."/>
            <person name="Aravind L."/>
            <person name="Daly M.J."/>
            <person name="Minton K.W."/>
            <person name="Fleischmann R.D."/>
            <person name="Ketchum K.A."/>
            <person name="Nelson K.E."/>
            <person name="Salzberg S."/>
            <person name="Smith H.O."/>
            <person name="Venter J.C."/>
            <person name="Fraser C.M."/>
        </authorList>
    </citation>
    <scope>NUCLEOTIDE SEQUENCE [LARGE SCALE GENOMIC DNA]</scope>
    <source>
        <strain evidence="2">ATCC 13939 / DSM 20539 / JCM 16871 / LMG 4051 / NBRC 15346 / NCIMB 9279 / R1 / VKM B-1422</strain>
    </source>
</reference>
<proteinExistence type="predicted"/>
<dbReference type="KEGG" id="dra:DR_0655"/>
<dbReference type="PIR" id="A75491">
    <property type="entry name" value="A75491"/>
</dbReference>
<sequence>MAGSALAQPASSSVGYSSLVSAVPQRVTLPLQLFQVPLTPAKSTMLGSPCAVHTPPTRLRSRRLTPPGRFSQLLYSTAASLPVLSSMLASGLVLVLAVPSALAITPAPFTPLWARIWYCPAANLKVLRGLPS</sequence>
<organism evidence="1 2">
    <name type="scientific">Deinococcus radiodurans (strain ATCC 13939 / DSM 20539 / JCM 16871 / CCUG 27074 / LMG 4051 / NBRC 15346 / NCIMB 9279 / VKM B-1422 / R1)</name>
    <dbReference type="NCBI Taxonomy" id="243230"/>
    <lineage>
        <taxon>Bacteria</taxon>
        <taxon>Thermotogati</taxon>
        <taxon>Deinococcota</taxon>
        <taxon>Deinococci</taxon>
        <taxon>Deinococcales</taxon>
        <taxon>Deinococcaceae</taxon>
        <taxon>Deinococcus</taxon>
    </lineage>
</organism>
<evidence type="ECO:0000313" key="2">
    <source>
        <dbReference type="Proteomes" id="UP000002524"/>
    </source>
</evidence>
<dbReference type="PaxDb" id="243230-DR_0655"/>
<evidence type="ECO:0000313" key="1">
    <source>
        <dbReference type="EMBL" id="AAF10247.1"/>
    </source>
</evidence>
<dbReference type="HOGENOM" id="CLU_1913622_0_0_0"/>
<dbReference type="AlphaFoldDB" id="Q9RWL1"/>
<dbReference type="Proteomes" id="UP000002524">
    <property type="component" value="Chromosome 1"/>
</dbReference>
<gene>
    <name evidence="1" type="ordered locus">DR_0655</name>
</gene>